<dbReference type="GO" id="GO:0006310">
    <property type="term" value="P:DNA recombination"/>
    <property type="evidence" value="ECO:0007669"/>
    <property type="project" value="UniProtKB-KW"/>
</dbReference>
<dbReference type="GO" id="GO:0032196">
    <property type="term" value="P:transposition"/>
    <property type="evidence" value="ECO:0007669"/>
    <property type="project" value="UniProtKB-KW"/>
</dbReference>
<evidence type="ECO:0000313" key="5">
    <source>
        <dbReference type="EMBL" id="EOP81042.1"/>
    </source>
</evidence>
<evidence type="ECO:0000313" key="6">
    <source>
        <dbReference type="Proteomes" id="UP000014009"/>
    </source>
</evidence>
<dbReference type="Proteomes" id="UP000014009">
    <property type="component" value="Unassembled WGS sequence"/>
</dbReference>
<name>A0A9W5VJ32_BACCE</name>
<dbReference type="InterPro" id="IPR052183">
    <property type="entry name" value="IS_Transposase"/>
</dbReference>
<keyword evidence="3" id="KW-0233">DNA recombination</keyword>
<evidence type="ECO:0000259" key="4">
    <source>
        <dbReference type="Pfam" id="PF13610"/>
    </source>
</evidence>
<keyword evidence="1" id="KW-0815">Transposition</keyword>
<dbReference type="GO" id="GO:0003677">
    <property type="term" value="F:DNA binding"/>
    <property type="evidence" value="ECO:0007669"/>
    <property type="project" value="UniProtKB-KW"/>
</dbReference>
<dbReference type="AlphaFoldDB" id="A0A9W5VJ32"/>
<evidence type="ECO:0000256" key="1">
    <source>
        <dbReference type="ARBA" id="ARBA00022578"/>
    </source>
</evidence>
<reference evidence="5 6" key="1">
    <citation type="submission" date="2012-12" db="EMBL/GenBank/DDBJ databases">
        <title>The Genome Sequence of Bacillus cereus HuB4-4.</title>
        <authorList>
            <consortium name="The Broad Institute Genome Sequencing Platform"/>
            <consortium name="The Broad Institute Genome Sequencing Center for Infectious Disease"/>
            <person name="Feldgarden M."/>
            <person name="Van der Auwera G.A."/>
            <person name="Mahillon J."/>
            <person name="Duprez V."/>
            <person name="Timmery S."/>
            <person name="Mattelet C."/>
            <person name="Dierick K."/>
            <person name="Sun M."/>
            <person name="Yu Z."/>
            <person name="Zhu L."/>
            <person name="Hu X."/>
            <person name="Shank E.B."/>
            <person name="Swiecicka I."/>
            <person name="Hansen B.M."/>
            <person name="Andrup L."/>
            <person name="Walker B."/>
            <person name="Young S.K."/>
            <person name="Zeng Q."/>
            <person name="Gargeya S."/>
            <person name="Fitzgerald M."/>
            <person name="Haas B."/>
            <person name="Abouelleil A."/>
            <person name="Alvarado L."/>
            <person name="Arachchi H.M."/>
            <person name="Berlin A.M."/>
            <person name="Chapman S.B."/>
            <person name="Dewar J."/>
            <person name="Goldberg J."/>
            <person name="Griggs A."/>
            <person name="Gujja S."/>
            <person name="Hansen M."/>
            <person name="Howarth C."/>
            <person name="Imamovic A."/>
            <person name="Larimer J."/>
            <person name="McCowan C."/>
            <person name="Murphy C."/>
            <person name="Neiman D."/>
            <person name="Pearson M."/>
            <person name="Priest M."/>
            <person name="Roberts A."/>
            <person name="Saif S."/>
            <person name="Shea T."/>
            <person name="Sisk P."/>
            <person name="Sykes S."/>
            <person name="Wortman J."/>
            <person name="Nusbaum C."/>
            <person name="Birren B."/>
        </authorList>
    </citation>
    <scope>NUCLEOTIDE SEQUENCE [LARGE SCALE GENOMIC DNA]</scope>
    <source>
        <strain evidence="5 6">HuB4-4</strain>
    </source>
</reference>
<dbReference type="PANTHER" id="PTHR35528:SF3">
    <property type="entry name" value="BLL1675 PROTEIN"/>
    <property type="match status" value="1"/>
</dbReference>
<evidence type="ECO:0000256" key="3">
    <source>
        <dbReference type="ARBA" id="ARBA00023172"/>
    </source>
</evidence>
<sequence>MEKENIFKWKHYQPDIILLTVRWYLRYILRFRNLVEMMEERGLPLSHTTIMRWVHQYGLELNKRIRKHLKKNNDSWRVDETYIKFKGENMYLYRAIDSEGNTLDFYYES</sequence>
<gene>
    <name evidence="5" type="ORF">IGM_05768</name>
</gene>
<dbReference type="InterPro" id="IPR047930">
    <property type="entry name" value="Transpos_IS6"/>
</dbReference>
<accession>A0A9W5VJ32</accession>
<keyword evidence="2" id="KW-0238">DNA-binding</keyword>
<protein>
    <submittedName>
        <fullName evidence="5">Transposase</fullName>
    </submittedName>
</protein>
<dbReference type="PANTHER" id="PTHR35528">
    <property type="entry name" value="BLL1675 PROTEIN"/>
    <property type="match status" value="1"/>
</dbReference>
<dbReference type="Pfam" id="PF13610">
    <property type="entry name" value="DDE_Tnp_IS240"/>
    <property type="match status" value="1"/>
</dbReference>
<comment type="caution">
    <text evidence="5">The sequence shown here is derived from an EMBL/GenBank/DDBJ whole genome shotgun (WGS) entry which is preliminary data.</text>
</comment>
<proteinExistence type="predicted"/>
<dbReference type="InterPro" id="IPR032874">
    <property type="entry name" value="DDE_dom"/>
</dbReference>
<feature type="domain" description="DDE" evidence="4">
    <location>
        <begin position="74"/>
        <end position="107"/>
    </location>
</feature>
<dbReference type="NCBIfam" id="NF033587">
    <property type="entry name" value="transpos_IS6"/>
    <property type="match status" value="1"/>
</dbReference>
<dbReference type="EMBL" id="AHEF01000094">
    <property type="protein sequence ID" value="EOP81042.1"/>
    <property type="molecule type" value="Genomic_DNA"/>
</dbReference>
<evidence type="ECO:0000256" key="2">
    <source>
        <dbReference type="ARBA" id="ARBA00023125"/>
    </source>
</evidence>
<organism evidence="5 6">
    <name type="scientific">Bacillus cereus HuB4-4</name>
    <dbReference type="NCBI Taxonomy" id="1053211"/>
    <lineage>
        <taxon>Bacteria</taxon>
        <taxon>Bacillati</taxon>
        <taxon>Bacillota</taxon>
        <taxon>Bacilli</taxon>
        <taxon>Bacillales</taxon>
        <taxon>Bacillaceae</taxon>
        <taxon>Bacillus</taxon>
        <taxon>Bacillus cereus group</taxon>
    </lineage>
</organism>